<dbReference type="KEGG" id="kvl:KVU_1603"/>
<sequence>MTSRPFLAEAHACRIHGLIKQTGGAITVAQLSDRLGIAPITVRDIVQARGWTRRIGRKAPIIHLVDPEVDVVELHFD</sequence>
<dbReference type="Proteomes" id="UP000000692">
    <property type="component" value="Chromosome"/>
</dbReference>
<dbReference type="AlphaFoldDB" id="F9YA31"/>
<accession>F9YA31</accession>
<gene>
    <name evidence="1" type="ordered locus">KVU_1603</name>
</gene>
<reference evidence="1 2" key="1">
    <citation type="journal article" date="2011" name="J. Bacteriol.">
        <title>Complete genome sequence of the industrial strain Ketogulonicigenium vulgare WSH-001.</title>
        <authorList>
            <person name="Liu L."/>
            <person name="Li Y."/>
            <person name="Zhang J."/>
            <person name="Zhou Z."/>
            <person name="Liu J."/>
            <person name="Li X."/>
            <person name="Zhou J."/>
            <person name="Du G."/>
            <person name="Wang L."/>
            <person name="Chen J."/>
        </authorList>
    </citation>
    <scope>NUCLEOTIDE SEQUENCE [LARGE SCALE GENOMIC DNA]</scope>
    <source>
        <strain evidence="1 2">WSH-001</strain>
    </source>
</reference>
<keyword evidence="2" id="KW-1185">Reference proteome</keyword>
<protein>
    <submittedName>
        <fullName evidence="1">Uncharacterized protein</fullName>
    </submittedName>
</protein>
<dbReference type="PATRIC" id="fig|759362.5.peg.1650"/>
<organism evidence="1 2">
    <name type="scientific">Ketogulonicigenium vulgare (strain WSH-001)</name>
    <dbReference type="NCBI Taxonomy" id="759362"/>
    <lineage>
        <taxon>Bacteria</taxon>
        <taxon>Pseudomonadati</taxon>
        <taxon>Pseudomonadota</taxon>
        <taxon>Alphaproteobacteria</taxon>
        <taxon>Rhodobacterales</taxon>
        <taxon>Roseobacteraceae</taxon>
        <taxon>Ketogulonicigenium</taxon>
    </lineage>
</organism>
<dbReference type="EMBL" id="CP002018">
    <property type="protein sequence ID" value="AEM41442.1"/>
    <property type="molecule type" value="Genomic_DNA"/>
</dbReference>
<dbReference type="HOGENOM" id="CLU_2633364_0_0_5"/>
<name>F9YA31_KETVW</name>
<evidence type="ECO:0000313" key="1">
    <source>
        <dbReference type="EMBL" id="AEM41442.1"/>
    </source>
</evidence>
<dbReference type="RefSeq" id="WP_013384794.1">
    <property type="nucleotide sequence ID" value="NC_017384.1"/>
</dbReference>
<evidence type="ECO:0000313" key="2">
    <source>
        <dbReference type="Proteomes" id="UP000000692"/>
    </source>
</evidence>
<proteinExistence type="predicted"/>